<evidence type="ECO:0000256" key="4">
    <source>
        <dbReference type="ARBA" id="ARBA00022729"/>
    </source>
</evidence>
<dbReference type="InterPro" id="IPR023707">
    <property type="entry name" value="OM_assembly_BamA"/>
</dbReference>
<evidence type="ECO:0000256" key="2">
    <source>
        <dbReference type="ARBA" id="ARBA00022452"/>
    </source>
</evidence>
<evidence type="ECO:0000313" key="9">
    <source>
        <dbReference type="Proteomes" id="UP001501410"/>
    </source>
</evidence>
<keyword evidence="9" id="KW-1185">Reference proteome</keyword>
<dbReference type="PIRSF" id="PIRSF006076">
    <property type="entry name" value="OM_assembly_OMP85"/>
    <property type="match status" value="1"/>
</dbReference>
<evidence type="ECO:0000313" key="8">
    <source>
        <dbReference type="EMBL" id="GAA4454079.1"/>
    </source>
</evidence>
<dbReference type="EMBL" id="BAABEZ010000022">
    <property type="protein sequence ID" value="GAA4454079.1"/>
    <property type="molecule type" value="Genomic_DNA"/>
</dbReference>
<keyword evidence="3" id="KW-0812">Transmembrane</keyword>
<comment type="subcellular location">
    <subcellularLocation>
        <location evidence="1">Membrane</location>
    </subcellularLocation>
</comment>
<sequence>MAQAQIAVPGAQAKSVFPSAETVSGPKEYTIAGISTKGINYLEEDLVIAVTGLSVGKKIKLPGDESISRAIRNLWKQELFSDVNIAVDRILEDKVFLVINIEERPRLSRWNYRGIRKGEAQELNKKINLIKSKVLTDAIKKESVVRIEKYFDEKGYSNVIIKLRERPDTLLVNSVILTFDITVGKKTKINQINIVGNEHASEARLKRTMKGTKESGRISLHRADDYSVLGSDNKRSFGKYLKNFGFLSVSKTLDALDPYFRPKFLKSSKFNREKYEEDKDAILQYYNTLGYRDANISKDTIYNVAKGNINIDLRVNEGRRYYFGDIKWKGNTKYSDETLTKLLGIKRGDIYDQELLARRTGSIPDAAGQDISSLYMDDGYLYFRIEPMEISIDNDTINYEIRISEGSQATINNVTIEGNDRTNERVIRRELRTLPGAKFSRADIINTQRRIANLGFFNPEKTIPTPHPRPDGTVDINYAVEEKSSDQLQMSMGFGGGVKFYGQIGVTFNNFSLRNLFKPKLWDPLPVGDGQRFAVNYSSNGLTYNALNVSLTEPWLGGKKPISLTTNFIYSKYSSTLSDNSKSFIKVVGGGMTLSRQVKWPDDNFVVSFGLNYQNYQLQNYSGLITDFTNGFSNNLYAKFSIQRYSLDQPQYPRNGSDISFSFQFTPPYSTFSGIDYSQVDAERKYKWVEYHKYRFKADWYKTIYGNFVFKFSAKMGFLGYYNPDIGLSPFERFQLGGDGLSGQNFFIGRDVISQRGYDVYAQNATIFNKYVAEIRYPFSLNPTTTIFGLIFADAGNAWSNFGAFNPTRLNRDVGVGVRLYLPMFGLLGLDYGIGLDRYQFDPTGQTKTSLKDMSKITFMLGFEPE</sequence>
<name>A0ABP8MPX3_9BACT</name>
<reference evidence="9" key="1">
    <citation type="journal article" date="2019" name="Int. J. Syst. Evol. Microbiol.">
        <title>The Global Catalogue of Microorganisms (GCM) 10K type strain sequencing project: providing services to taxonomists for standard genome sequencing and annotation.</title>
        <authorList>
            <consortium name="The Broad Institute Genomics Platform"/>
            <consortium name="The Broad Institute Genome Sequencing Center for Infectious Disease"/>
            <person name="Wu L."/>
            <person name="Ma J."/>
        </authorList>
    </citation>
    <scope>NUCLEOTIDE SEQUENCE [LARGE SCALE GENOMIC DNA]</scope>
    <source>
        <strain evidence="9">JCM 31921</strain>
    </source>
</reference>
<dbReference type="Gene3D" id="3.10.20.310">
    <property type="entry name" value="membrane protein fhac"/>
    <property type="match status" value="4"/>
</dbReference>
<keyword evidence="4" id="KW-0732">Signal</keyword>
<dbReference type="PROSITE" id="PS51779">
    <property type="entry name" value="POTRA"/>
    <property type="match status" value="1"/>
</dbReference>
<dbReference type="PANTHER" id="PTHR12815">
    <property type="entry name" value="SORTING AND ASSEMBLY MACHINERY SAMM50 PROTEIN FAMILY MEMBER"/>
    <property type="match status" value="1"/>
</dbReference>
<dbReference type="Pfam" id="PF07244">
    <property type="entry name" value="POTRA"/>
    <property type="match status" value="3"/>
</dbReference>
<evidence type="ECO:0000256" key="3">
    <source>
        <dbReference type="ARBA" id="ARBA00022692"/>
    </source>
</evidence>
<dbReference type="InterPro" id="IPR010827">
    <property type="entry name" value="BamA/TamA_POTRA"/>
</dbReference>
<evidence type="ECO:0000256" key="6">
    <source>
        <dbReference type="ARBA" id="ARBA00023237"/>
    </source>
</evidence>
<keyword evidence="2" id="KW-1134">Transmembrane beta strand</keyword>
<evidence type="ECO:0000256" key="1">
    <source>
        <dbReference type="ARBA" id="ARBA00004370"/>
    </source>
</evidence>
<comment type="caution">
    <text evidence="8">The sequence shown here is derived from an EMBL/GenBank/DDBJ whole genome shotgun (WGS) entry which is preliminary data.</text>
</comment>
<accession>A0ABP8MPX3</accession>
<dbReference type="InterPro" id="IPR039910">
    <property type="entry name" value="D15-like"/>
</dbReference>
<dbReference type="Gene3D" id="2.40.160.50">
    <property type="entry name" value="membrane protein fhac: a member of the omp85/tpsb transporter family"/>
    <property type="match status" value="1"/>
</dbReference>
<evidence type="ECO:0000256" key="5">
    <source>
        <dbReference type="ARBA" id="ARBA00023136"/>
    </source>
</evidence>
<proteinExistence type="predicted"/>
<dbReference type="Proteomes" id="UP001501410">
    <property type="component" value="Unassembled WGS sequence"/>
</dbReference>
<feature type="domain" description="POTRA" evidence="7">
    <location>
        <begin position="409"/>
        <end position="483"/>
    </location>
</feature>
<gene>
    <name evidence="8" type="ORF">GCM10023092_15490</name>
</gene>
<evidence type="ECO:0000259" key="7">
    <source>
        <dbReference type="PROSITE" id="PS51779"/>
    </source>
</evidence>
<dbReference type="PANTHER" id="PTHR12815:SF47">
    <property type="entry name" value="TRANSLOCATION AND ASSEMBLY MODULE SUBUNIT TAMA"/>
    <property type="match status" value="1"/>
</dbReference>
<keyword evidence="6" id="KW-0998">Cell outer membrane</keyword>
<organism evidence="8 9">
    <name type="scientific">Rurimicrobium arvi</name>
    <dbReference type="NCBI Taxonomy" id="2049916"/>
    <lineage>
        <taxon>Bacteria</taxon>
        <taxon>Pseudomonadati</taxon>
        <taxon>Bacteroidota</taxon>
        <taxon>Chitinophagia</taxon>
        <taxon>Chitinophagales</taxon>
        <taxon>Chitinophagaceae</taxon>
        <taxon>Rurimicrobium</taxon>
    </lineage>
</organism>
<dbReference type="InterPro" id="IPR034746">
    <property type="entry name" value="POTRA"/>
</dbReference>
<protein>
    <submittedName>
        <fullName evidence="8">POTRA domain-containing protein</fullName>
    </submittedName>
</protein>
<keyword evidence="5" id="KW-0472">Membrane</keyword>